<dbReference type="Gene3D" id="3.30.565.10">
    <property type="entry name" value="Histidine kinase-like ATPase, C-terminal domain"/>
    <property type="match status" value="1"/>
</dbReference>
<proteinExistence type="predicted"/>
<evidence type="ECO:0000256" key="1">
    <source>
        <dbReference type="ARBA" id="ARBA00000085"/>
    </source>
</evidence>
<accession>A0ABU5ZMC4</accession>
<evidence type="ECO:0000256" key="8">
    <source>
        <dbReference type="ARBA" id="ARBA00023012"/>
    </source>
</evidence>
<dbReference type="CDD" id="cd00082">
    <property type="entry name" value="HisKA"/>
    <property type="match status" value="1"/>
</dbReference>
<evidence type="ECO:0000256" key="4">
    <source>
        <dbReference type="ARBA" id="ARBA00022679"/>
    </source>
</evidence>
<dbReference type="InterPro" id="IPR036890">
    <property type="entry name" value="HATPase_C_sf"/>
</dbReference>
<feature type="domain" description="PAC" evidence="12">
    <location>
        <begin position="109"/>
        <end position="161"/>
    </location>
</feature>
<dbReference type="Gene3D" id="1.10.287.130">
    <property type="match status" value="1"/>
</dbReference>
<dbReference type="InterPro" id="IPR013767">
    <property type="entry name" value="PAS_fold"/>
</dbReference>
<dbReference type="InterPro" id="IPR003594">
    <property type="entry name" value="HATPase_dom"/>
</dbReference>
<dbReference type="PROSITE" id="PS50109">
    <property type="entry name" value="HIS_KIN"/>
    <property type="match status" value="1"/>
</dbReference>
<dbReference type="InterPro" id="IPR035965">
    <property type="entry name" value="PAS-like_dom_sf"/>
</dbReference>
<feature type="domain" description="PAC" evidence="12">
    <location>
        <begin position="236"/>
        <end position="286"/>
    </location>
</feature>
<sequence>MKKRAKATVYLSPISSRKHPVKNFKINANACKKINMTDSFLRLFMNRSSDGIIVTDCEGRVLDVNDSFEKMHGWTRGEVCGLVLPMVPPHLQHEAEKLQNKLKSGESVTGYGTMKLRKDGSMSHANITIYPIRDAEGNIERFVGVERDITESKLAEQKLRESEERYRQLVELSPEPIIVHSDYRIVFVNPAAVKLAGAADQAELIGKEIFGFIHPTDLDTLESKLQQLFKEGKPARNIQKKLVRLDGQMIDIEISALPLEYMGKRSVQLLCKDISEQKKAEEELFERELQFRRMIKLLPEPMVIHKDGKIHYVNDMTLALVGAQSQEEVIGRSIFDFIHPDYAGVVTERIRLAITSNEKLDYMEIKLVRLDGTFVDVETSSIYIHKYLQFPVVQTVIRDLTDRKRTEEYMLRSEKLSVVGQLAAGVAHEIRNPLTSLKGFVQLMKTNKGNEQKYIEIMLSELDRIHSIVNEFMILAKPHEIHFQESSIVELIRNVVFLLDSQAILNNVQIHYDFEPDIPLVQCDENQMKQVFVNLLKNAIEAMPNGGTVQICVRTASNGNISIRIIDEGKGIPEDMIRKLGEPFFSTKETGTGLGLMICFGIVQAHNGTLRFSSKENCGTTVEVQIPCVIS</sequence>
<feature type="domain" description="PAC" evidence="12">
    <location>
        <begin position="361"/>
        <end position="412"/>
    </location>
</feature>
<dbReference type="PROSITE" id="PS50113">
    <property type="entry name" value="PAC"/>
    <property type="match status" value="3"/>
</dbReference>
<evidence type="ECO:0000259" key="11">
    <source>
        <dbReference type="PROSITE" id="PS50112"/>
    </source>
</evidence>
<feature type="domain" description="PAS" evidence="11">
    <location>
        <begin position="162"/>
        <end position="232"/>
    </location>
</feature>
<dbReference type="InterPro" id="IPR036097">
    <property type="entry name" value="HisK_dim/P_sf"/>
</dbReference>
<evidence type="ECO:0000313" key="14">
    <source>
        <dbReference type="Proteomes" id="UP001310386"/>
    </source>
</evidence>
<dbReference type="InterPro" id="IPR004358">
    <property type="entry name" value="Sig_transdc_His_kin-like_C"/>
</dbReference>
<keyword evidence="7" id="KW-0067">ATP-binding</keyword>
<evidence type="ECO:0000256" key="6">
    <source>
        <dbReference type="ARBA" id="ARBA00022777"/>
    </source>
</evidence>
<dbReference type="SMART" id="SM00388">
    <property type="entry name" value="HisKA"/>
    <property type="match status" value="1"/>
</dbReference>
<feature type="domain" description="PAS" evidence="11">
    <location>
        <begin position="287"/>
        <end position="357"/>
    </location>
</feature>
<dbReference type="NCBIfam" id="TIGR00229">
    <property type="entry name" value="sensory_box"/>
    <property type="match status" value="3"/>
</dbReference>
<evidence type="ECO:0000256" key="3">
    <source>
        <dbReference type="ARBA" id="ARBA00022553"/>
    </source>
</evidence>
<dbReference type="CDD" id="cd00075">
    <property type="entry name" value="HATPase"/>
    <property type="match status" value="1"/>
</dbReference>
<feature type="domain" description="PAS" evidence="11">
    <location>
        <begin position="37"/>
        <end position="81"/>
    </location>
</feature>
<feature type="domain" description="Histidine kinase" evidence="10">
    <location>
        <begin position="425"/>
        <end position="630"/>
    </location>
</feature>
<dbReference type="SUPFAM" id="SSF55785">
    <property type="entry name" value="PYP-like sensor domain (PAS domain)"/>
    <property type="match status" value="3"/>
</dbReference>
<dbReference type="SUPFAM" id="SSF55874">
    <property type="entry name" value="ATPase domain of HSP90 chaperone/DNA topoisomerase II/histidine kinase"/>
    <property type="match status" value="1"/>
</dbReference>
<keyword evidence="14" id="KW-1185">Reference proteome</keyword>
<dbReference type="SMART" id="SM00387">
    <property type="entry name" value="HATPase_c"/>
    <property type="match status" value="1"/>
</dbReference>
<comment type="catalytic activity">
    <reaction evidence="1">
        <text>ATP + protein L-histidine = ADP + protein N-phospho-L-histidine.</text>
        <dbReference type="EC" id="2.7.13.3"/>
    </reaction>
</comment>
<keyword evidence="9" id="KW-0175">Coiled coil</keyword>
<dbReference type="PRINTS" id="PR00344">
    <property type="entry name" value="BCTRLSENSOR"/>
</dbReference>
<evidence type="ECO:0000256" key="2">
    <source>
        <dbReference type="ARBA" id="ARBA00012438"/>
    </source>
</evidence>
<dbReference type="InterPro" id="IPR001610">
    <property type="entry name" value="PAC"/>
</dbReference>
<dbReference type="Proteomes" id="UP001310386">
    <property type="component" value="Unassembled WGS sequence"/>
</dbReference>
<evidence type="ECO:0000259" key="12">
    <source>
        <dbReference type="PROSITE" id="PS50113"/>
    </source>
</evidence>
<dbReference type="InterPro" id="IPR005467">
    <property type="entry name" value="His_kinase_dom"/>
</dbReference>
<evidence type="ECO:0000256" key="9">
    <source>
        <dbReference type="SAM" id="Coils"/>
    </source>
</evidence>
<evidence type="ECO:0000313" key="13">
    <source>
        <dbReference type="EMBL" id="MEB3103659.1"/>
    </source>
</evidence>
<protein>
    <recommendedName>
        <fullName evidence="2">histidine kinase</fullName>
        <ecNumber evidence="2">2.7.13.3</ecNumber>
    </recommendedName>
</protein>
<dbReference type="SUPFAM" id="SSF47384">
    <property type="entry name" value="Homodimeric domain of signal transducing histidine kinase"/>
    <property type="match status" value="1"/>
</dbReference>
<organism evidence="13 14">
    <name type="scientific">Ferviditalea candida</name>
    <dbReference type="NCBI Taxonomy" id="3108399"/>
    <lineage>
        <taxon>Bacteria</taxon>
        <taxon>Bacillati</taxon>
        <taxon>Bacillota</taxon>
        <taxon>Bacilli</taxon>
        <taxon>Bacillales</taxon>
        <taxon>Paenibacillaceae</taxon>
        <taxon>Ferviditalea</taxon>
    </lineage>
</organism>
<dbReference type="SMART" id="SM00086">
    <property type="entry name" value="PAC"/>
    <property type="match status" value="3"/>
</dbReference>
<evidence type="ECO:0000259" key="10">
    <source>
        <dbReference type="PROSITE" id="PS50109"/>
    </source>
</evidence>
<dbReference type="Pfam" id="PF02518">
    <property type="entry name" value="HATPase_c"/>
    <property type="match status" value="1"/>
</dbReference>
<dbReference type="EC" id="2.7.13.3" evidence="2"/>
<name>A0ABU5ZMC4_9BACL</name>
<feature type="coiled-coil region" evidence="9">
    <location>
        <begin position="145"/>
        <end position="172"/>
    </location>
</feature>
<gene>
    <name evidence="13" type="ORF">VF724_18640</name>
</gene>
<dbReference type="InterPro" id="IPR000700">
    <property type="entry name" value="PAS-assoc_C"/>
</dbReference>
<dbReference type="PANTHER" id="PTHR43065">
    <property type="entry name" value="SENSOR HISTIDINE KINASE"/>
    <property type="match status" value="1"/>
</dbReference>
<dbReference type="RefSeq" id="WP_371755788.1">
    <property type="nucleotide sequence ID" value="NZ_JAYJLD010000044.1"/>
</dbReference>
<dbReference type="Gene3D" id="3.30.450.20">
    <property type="entry name" value="PAS domain"/>
    <property type="match status" value="3"/>
</dbReference>
<dbReference type="SMART" id="SM00091">
    <property type="entry name" value="PAS"/>
    <property type="match status" value="3"/>
</dbReference>
<keyword evidence="8" id="KW-0902">Two-component regulatory system</keyword>
<comment type="caution">
    <text evidence="13">The sequence shown here is derived from an EMBL/GenBank/DDBJ whole genome shotgun (WGS) entry which is preliminary data.</text>
</comment>
<dbReference type="EMBL" id="JAYJLD010000044">
    <property type="protein sequence ID" value="MEB3103659.1"/>
    <property type="molecule type" value="Genomic_DNA"/>
</dbReference>
<evidence type="ECO:0000256" key="7">
    <source>
        <dbReference type="ARBA" id="ARBA00022840"/>
    </source>
</evidence>
<dbReference type="PANTHER" id="PTHR43065:SF34">
    <property type="entry name" value="SPORULATION KINASE A"/>
    <property type="match status" value="1"/>
</dbReference>
<evidence type="ECO:0000256" key="5">
    <source>
        <dbReference type="ARBA" id="ARBA00022741"/>
    </source>
</evidence>
<keyword evidence="3" id="KW-0597">Phosphoprotein</keyword>
<reference evidence="13" key="1">
    <citation type="submission" date="2023-12" db="EMBL/GenBank/DDBJ databases">
        <title>Fervidustalea candida gen. nov., sp. nov., a novel member of the family Paenibacillaceae isolated from a geothermal area.</title>
        <authorList>
            <person name="Li W.-J."/>
            <person name="Jiao J.-Y."/>
            <person name="Chen Y."/>
        </authorList>
    </citation>
    <scope>NUCLEOTIDE SEQUENCE</scope>
    <source>
        <strain evidence="13">SYSU GA230002</strain>
    </source>
</reference>
<dbReference type="Pfam" id="PF00512">
    <property type="entry name" value="HisKA"/>
    <property type="match status" value="1"/>
</dbReference>
<dbReference type="CDD" id="cd00130">
    <property type="entry name" value="PAS"/>
    <property type="match status" value="3"/>
</dbReference>
<keyword evidence="6" id="KW-0418">Kinase</keyword>
<dbReference type="InterPro" id="IPR003661">
    <property type="entry name" value="HisK_dim/P_dom"/>
</dbReference>
<keyword evidence="4" id="KW-0808">Transferase</keyword>
<dbReference type="Pfam" id="PF00989">
    <property type="entry name" value="PAS"/>
    <property type="match status" value="3"/>
</dbReference>
<dbReference type="PROSITE" id="PS50112">
    <property type="entry name" value="PAS"/>
    <property type="match status" value="3"/>
</dbReference>
<keyword evidence="5" id="KW-0547">Nucleotide-binding</keyword>
<dbReference type="InterPro" id="IPR000014">
    <property type="entry name" value="PAS"/>
</dbReference>